<accession>X1RFI3</accession>
<reference evidence="1" key="1">
    <citation type="journal article" date="2014" name="Front. Microbiol.">
        <title>High frequency of phylogenetically diverse reductive dehalogenase-homologous genes in deep subseafloor sedimentary metagenomes.</title>
        <authorList>
            <person name="Kawai M."/>
            <person name="Futagami T."/>
            <person name="Toyoda A."/>
            <person name="Takaki Y."/>
            <person name="Nishi S."/>
            <person name="Hori S."/>
            <person name="Arai W."/>
            <person name="Tsubouchi T."/>
            <person name="Morono Y."/>
            <person name="Uchiyama I."/>
            <person name="Ito T."/>
            <person name="Fujiyama A."/>
            <person name="Inagaki F."/>
            <person name="Takami H."/>
        </authorList>
    </citation>
    <scope>NUCLEOTIDE SEQUENCE</scope>
    <source>
        <strain evidence="1">Expedition CK06-06</strain>
    </source>
</reference>
<dbReference type="AlphaFoldDB" id="X1RFI3"/>
<comment type="caution">
    <text evidence="1">The sequence shown here is derived from an EMBL/GenBank/DDBJ whole genome shotgun (WGS) entry which is preliminary data.</text>
</comment>
<organism evidence="1">
    <name type="scientific">marine sediment metagenome</name>
    <dbReference type="NCBI Taxonomy" id="412755"/>
    <lineage>
        <taxon>unclassified sequences</taxon>
        <taxon>metagenomes</taxon>
        <taxon>ecological metagenomes</taxon>
    </lineage>
</organism>
<sequence length="59" mass="6306">MAACSLPTPIAVIIKTRVFSLIPIPPIEIGTIAMIVTTGTINIKAVKFKLIPKDFAAKK</sequence>
<protein>
    <submittedName>
        <fullName evidence="1">Uncharacterized protein</fullName>
    </submittedName>
</protein>
<gene>
    <name evidence="1" type="ORF">S12H4_05777</name>
</gene>
<name>X1RFI3_9ZZZZ</name>
<evidence type="ECO:0000313" key="1">
    <source>
        <dbReference type="EMBL" id="GAI65756.1"/>
    </source>
</evidence>
<proteinExistence type="predicted"/>
<dbReference type="EMBL" id="BARW01001950">
    <property type="protein sequence ID" value="GAI65756.1"/>
    <property type="molecule type" value="Genomic_DNA"/>
</dbReference>